<keyword evidence="3" id="KW-1185">Reference proteome</keyword>
<reference evidence="3" key="1">
    <citation type="submission" date="2016-06" db="EMBL/GenBank/DDBJ databases">
        <title>Parallel loss of symbiosis genes in relatives of nitrogen-fixing non-legume Parasponia.</title>
        <authorList>
            <person name="Van Velzen R."/>
            <person name="Holmer R."/>
            <person name="Bu F."/>
            <person name="Rutten L."/>
            <person name="Van Zeijl A."/>
            <person name="Liu W."/>
            <person name="Santuari L."/>
            <person name="Cao Q."/>
            <person name="Sharma T."/>
            <person name="Shen D."/>
            <person name="Roswanjaya Y."/>
            <person name="Wardhani T."/>
            <person name="Kalhor M.S."/>
            <person name="Jansen J."/>
            <person name="Van den Hoogen J."/>
            <person name="Gungor B."/>
            <person name="Hartog M."/>
            <person name="Hontelez J."/>
            <person name="Verver J."/>
            <person name="Yang W.-C."/>
            <person name="Schijlen E."/>
            <person name="Repin R."/>
            <person name="Schilthuizen M."/>
            <person name="Schranz E."/>
            <person name="Heidstra R."/>
            <person name="Miyata K."/>
            <person name="Fedorova E."/>
            <person name="Kohlen W."/>
            <person name="Bisseling T."/>
            <person name="Smit S."/>
            <person name="Geurts R."/>
        </authorList>
    </citation>
    <scope>NUCLEOTIDE SEQUENCE [LARGE SCALE GENOMIC DNA]</scope>
    <source>
        <strain evidence="3">cv. RG33-2</strain>
    </source>
</reference>
<evidence type="ECO:0000313" key="3">
    <source>
        <dbReference type="Proteomes" id="UP000237000"/>
    </source>
</evidence>
<proteinExistence type="predicted"/>
<evidence type="ECO:0000313" key="2">
    <source>
        <dbReference type="EMBL" id="PON83673.1"/>
    </source>
</evidence>
<keyword evidence="1" id="KW-0472">Membrane</keyword>
<name>A0A2P5EDR1_TREOI</name>
<accession>A0A2P5EDR1</accession>
<dbReference type="EMBL" id="JXTC01000174">
    <property type="protein sequence ID" value="PON83673.1"/>
    <property type="molecule type" value="Genomic_DNA"/>
</dbReference>
<evidence type="ECO:0000256" key="1">
    <source>
        <dbReference type="SAM" id="Phobius"/>
    </source>
</evidence>
<feature type="transmembrane region" description="Helical" evidence="1">
    <location>
        <begin position="69"/>
        <end position="87"/>
    </location>
</feature>
<protein>
    <recommendedName>
        <fullName evidence="4">Transmembrane protein</fullName>
    </recommendedName>
</protein>
<keyword evidence="1" id="KW-1133">Transmembrane helix</keyword>
<dbReference type="Proteomes" id="UP000237000">
    <property type="component" value="Unassembled WGS sequence"/>
</dbReference>
<sequence>MIPSPEKATDFLPFSPLLFRISPSSFTLSLNDSVFHIFMPKSQSKAKQQSRNNPYPSIFSEAHQHQERILLYMNLSPFLSLFLVSTLHMQSNTKVRMIEKRKERRYLGLSIQTNFPFFTYNCYFFFISIVINNSQKHFWQQQDTIYTRTIKTKEPTH</sequence>
<dbReference type="AlphaFoldDB" id="A0A2P5EDR1"/>
<feature type="transmembrane region" description="Helical" evidence="1">
    <location>
        <begin position="107"/>
        <end position="131"/>
    </location>
</feature>
<organism evidence="2 3">
    <name type="scientific">Trema orientale</name>
    <name type="common">Charcoal tree</name>
    <name type="synonym">Celtis orientalis</name>
    <dbReference type="NCBI Taxonomy" id="63057"/>
    <lineage>
        <taxon>Eukaryota</taxon>
        <taxon>Viridiplantae</taxon>
        <taxon>Streptophyta</taxon>
        <taxon>Embryophyta</taxon>
        <taxon>Tracheophyta</taxon>
        <taxon>Spermatophyta</taxon>
        <taxon>Magnoliopsida</taxon>
        <taxon>eudicotyledons</taxon>
        <taxon>Gunneridae</taxon>
        <taxon>Pentapetalae</taxon>
        <taxon>rosids</taxon>
        <taxon>fabids</taxon>
        <taxon>Rosales</taxon>
        <taxon>Cannabaceae</taxon>
        <taxon>Trema</taxon>
    </lineage>
</organism>
<comment type="caution">
    <text evidence="2">The sequence shown here is derived from an EMBL/GenBank/DDBJ whole genome shotgun (WGS) entry which is preliminary data.</text>
</comment>
<dbReference type="InParanoid" id="A0A2P5EDR1"/>
<gene>
    <name evidence="2" type="ORF">TorRG33x02_204790</name>
</gene>
<evidence type="ECO:0008006" key="4">
    <source>
        <dbReference type="Google" id="ProtNLM"/>
    </source>
</evidence>
<keyword evidence="1" id="KW-0812">Transmembrane</keyword>